<proteinExistence type="predicted"/>
<comment type="caution">
    <text evidence="2">The sequence shown here is derived from an EMBL/GenBank/DDBJ whole genome shotgun (WGS) entry which is preliminary data.</text>
</comment>
<sequence>MIYIRRNWDLVPNEVRDALAKVDAELEAISDEKERKAFIEKNCEAWSPLRKYLGSMSHEKCWYSEASERVSRYEVDHFRPHGRAKQASKTFAEGYCWLAFKRDNFRLAGQLCNRTNKEHSEETVGKGDWFPLVEPEKRATRQHRDTASESPVLLDPCDPEDPYKLWFNDDGNVVPDPDLDETTQNLVEQAIIQLGLRQTKLNKARASTLNKCRRALIQYKDVQKLPKGQRTERDIRNAEQARALLLAMASPSGEFAAAVRCFLIANGLKEFARRDELAHLAMQAEEV</sequence>
<name>A0ABU3PIG8_9BURK</name>
<evidence type="ECO:0000313" key="3">
    <source>
        <dbReference type="Proteomes" id="UP001246372"/>
    </source>
</evidence>
<feature type="region of interest" description="Disordered" evidence="1">
    <location>
        <begin position="135"/>
        <end position="154"/>
    </location>
</feature>
<accession>A0ABU3PIG8</accession>
<dbReference type="EMBL" id="JAVXZY010000014">
    <property type="protein sequence ID" value="MDT9002328.1"/>
    <property type="molecule type" value="Genomic_DNA"/>
</dbReference>
<organism evidence="2 3">
    <name type="scientific">Roseateles aquae</name>
    <dbReference type="NCBI Taxonomy" id="3077235"/>
    <lineage>
        <taxon>Bacteria</taxon>
        <taxon>Pseudomonadati</taxon>
        <taxon>Pseudomonadota</taxon>
        <taxon>Betaproteobacteria</taxon>
        <taxon>Burkholderiales</taxon>
        <taxon>Sphaerotilaceae</taxon>
        <taxon>Roseateles</taxon>
    </lineage>
</organism>
<feature type="compositionally biased region" description="Basic and acidic residues" evidence="1">
    <location>
        <begin position="135"/>
        <end position="147"/>
    </location>
</feature>
<dbReference type="Proteomes" id="UP001246372">
    <property type="component" value="Unassembled WGS sequence"/>
</dbReference>
<keyword evidence="3" id="KW-1185">Reference proteome</keyword>
<evidence type="ECO:0000256" key="1">
    <source>
        <dbReference type="SAM" id="MobiDB-lite"/>
    </source>
</evidence>
<dbReference type="RefSeq" id="WP_315653222.1">
    <property type="nucleotide sequence ID" value="NZ_JAVXZY010000014.1"/>
</dbReference>
<gene>
    <name evidence="2" type="ORF">RQP53_23810</name>
</gene>
<reference evidence="2" key="1">
    <citation type="submission" date="2023-09" db="EMBL/GenBank/DDBJ databases">
        <title>Paucibacter sp. APW11 Genome sequencing and assembly.</title>
        <authorList>
            <person name="Kim I."/>
        </authorList>
    </citation>
    <scope>NUCLEOTIDE SEQUENCE</scope>
    <source>
        <strain evidence="2">APW11</strain>
    </source>
</reference>
<protein>
    <recommendedName>
        <fullName evidence="4">HNH nuclease domain-containing protein</fullName>
    </recommendedName>
</protein>
<evidence type="ECO:0008006" key="4">
    <source>
        <dbReference type="Google" id="ProtNLM"/>
    </source>
</evidence>
<evidence type="ECO:0000313" key="2">
    <source>
        <dbReference type="EMBL" id="MDT9002328.1"/>
    </source>
</evidence>